<protein>
    <submittedName>
        <fullName evidence="1">Uncharacterized protein</fullName>
    </submittedName>
</protein>
<reference evidence="1" key="1">
    <citation type="submission" date="2019-11" db="EMBL/GenBank/DDBJ databases">
        <title>Nori genome reveals adaptations in red seaweeds to the harsh intertidal environment.</title>
        <authorList>
            <person name="Wang D."/>
            <person name="Mao Y."/>
        </authorList>
    </citation>
    <scope>NUCLEOTIDE SEQUENCE</scope>
    <source>
        <tissue evidence="1">Gametophyte</tissue>
    </source>
</reference>
<organism evidence="1 2">
    <name type="scientific">Pyropia yezoensis</name>
    <name type="common">Susabi-nori</name>
    <name type="synonym">Porphyra yezoensis</name>
    <dbReference type="NCBI Taxonomy" id="2788"/>
    <lineage>
        <taxon>Eukaryota</taxon>
        <taxon>Rhodophyta</taxon>
        <taxon>Bangiophyceae</taxon>
        <taxon>Bangiales</taxon>
        <taxon>Bangiaceae</taxon>
        <taxon>Pyropia</taxon>
    </lineage>
</organism>
<name>A0ACC3BML8_PYRYE</name>
<comment type="caution">
    <text evidence="1">The sequence shown here is derived from an EMBL/GenBank/DDBJ whole genome shotgun (WGS) entry which is preliminary data.</text>
</comment>
<keyword evidence="2" id="KW-1185">Reference proteome</keyword>
<accession>A0ACC3BML8</accession>
<dbReference type="EMBL" id="CM020618">
    <property type="protein sequence ID" value="KAK1859072.1"/>
    <property type="molecule type" value="Genomic_DNA"/>
</dbReference>
<gene>
    <name evidence="1" type="ORF">I4F81_001670</name>
</gene>
<sequence length="337" mass="33931">MTAASLLAALATVRLTPVAAWAKVMVALALPGTLLVTTALATDGWVGRAPPPPPGASALATLYQVPPVPTIALCEDPPPDGYTLPTNVTAYARHVCGVGAEAAADRGGGAGRRRRRRRRGSPPPPAPPRLALVLGDSFAGMRRPTAAAAGRLVGGRLHFSWAAACPPLVAFPYDDLAARLPAVGHAPPGNRRRCRTAHTVWRSMLGGGYAPPGGATPGAAGGEAGVDPPPAAAAARRAVAAAGARRAAGVTGAAARATAAAAPPAVDSTVILAGHWTLYFPRALRTGVDAAGADQMAPLFSATVAALRAAGARRVVVVEEGGGGQPRRHHGMMRGTF</sequence>
<evidence type="ECO:0000313" key="2">
    <source>
        <dbReference type="Proteomes" id="UP000798662"/>
    </source>
</evidence>
<evidence type="ECO:0000313" key="1">
    <source>
        <dbReference type="EMBL" id="KAK1859072.1"/>
    </source>
</evidence>
<proteinExistence type="predicted"/>
<dbReference type="Proteomes" id="UP000798662">
    <property type="component" value="Chromosome 1"/>
</dbReference>